<protein>
    <submittedName>
        <fullName evidence="2">Uncharacterized protein</fullName>
    </submittedName>
</protein>
<feature type="coiled-coil region" evidence="1">
    <location>
        <begin position="20"/>
        <end position="47"/>
    </location>
</feature>
<reference evidence="2 3" key="1">
    <citation type="submission" date="2022-03" db="EMBL/GenBank/DDBJ databases">
        <authorList>
            <person name="Macdonald S."/>
            <person name="Ahmed S."/>
            <person name="Newling K."/>
        </authorList>
    </citation>
    <scope>NUCLEOTIDE SEQUENCE [LARGE SCALE GENOMIC DNA]</scope>
</reference>
<evidence type="ECO:0000313" key="2">
    <source>
        <dbReference type="EMBL" id="CAH8342710.1"/>
    </source>
</evidence>
<organism evidence="2 3">
    <name type="scientific">Eruca vesicaria subsp. sativa</name>
    <name type="common">Garden rocket</name>
    <name type="synonym">Eruca sativa</name>
    <dbReference type="NCBI Taxonomy" id="29727"/>
    <lineage>
        <taxon>Eukaryota</taxon>
        <taxon>Viridiplantae</taxon>
        <taxon>Streptophyta</taxon>
        <taxon>Embryophyta</taxon>
        <taxon>Tracheophyta</taxon>
        <taxon>Spermatophyta</taxon>
        <taxon>Magnoliopsida</taxon>
        <taxon>eudicotyledons</taxon>
        <taxon>Gunneridae</taxon>
        <taxon>Pentapetalae</taxon>
        <taxon>rosids</taxon>
        <taxon>malvids</taxon>
        <taxon>Brassicales</taxon>
        <taxon>Brassicaceae</taxon>
        <taxon>Brassiceae</taxon>
        <taxon>Eruca</taxon>
    </lineage>
</organism>
<comment type="caution">
    <text evidence="2">The sequence shown here is derived from an EMBL/GenBank/DDBJ whole genome shotgun (WGS) entry which is preliminary data.</text>
</comment>
<keyword evidence="1" id="KW-0175">Coiled coil</keyword>
<keyword evidence="3" id="KW-1185">Reference proteome</keyword>
<dbReference type="EMBL" id="CAKOAT010148932">
    <property type="protein sequence ID" value="CAH8342710.1"/>
    <property type="molecule type" value="Genomic_DNA"/>
</dbReference>
<proteinExistence type="predicted"/>
<evidence type="ECO:0000313" key="3">
    <source>
        <dbReference type="Proteomes" id="UP001642260"/>
    </source>
</evidence>
<evidence type="ECO:0000256" key="1">
    <source>
        <dbReference type="SAM" id="Coils"/>
    </source>
</evidence>
<sequence>MDNGWCYNKNSSGRLQVGSVSELREKLNRVNSENKKLTEMLETVYENYYILHHHLEKLQSRSSHEIDMI</sequence>
<name>A0ABC8JXB7_ERUVS</name>
<dbReference type="Proteomes" id="UP001642260">
    <property type="component" value="Unassembled WGS sequence"/>
</dbReference>
<gene>
    <name evidence="2" type="ORF">ERUC_LOCUS15929</name>
</gene>
<dbReference type="AlphaFoldDB" id="A0ABC8JXB7"/>
<accession>A0ABC8JXB7</accession>